<reference evidence="2" key="1">
    <citation type="submission" date="2019-10" db="EMBL/GenBank/DDBJ databases">
        <title>The sequence and de novo assembly of the wild yak genome.</title>
        <authorList>
            <person name="Liu Y."/>
        </authorList>
    </citation>
    <scope>NUCLEOTIDE SEQUENCE [LARGE SCALE GENOMIC DNA]</scope>
    <source>
        <strain evidence="2">WY2019</strain>
    </source>
</reference>
<feature type="compositionally biased region" description="Basic and acidic residues" evidence="1">
    <location>
        <begin position="305"/>
        <end position="321"/>
    </location>
</feature>
<evidence type="ECO:0000313" key="3">
    <source>
        <dbReference type="Proteomes" id="UP000322234"/>
    </source>
</evidence>
<protein>
    <submittedName>
        <fullName evidence="2">Uncharacterized protein</fullName>
    </submittedName>
</protein>
<accession>A0A6B0RMH1</accession>
<feature type="region of interest" description="Disordered" evidence="1">
    <location>
        <begin position="291"/>
        <end position="329"/>
    </location>
</feature>
<name>A0A6B0RMH1_9CETA</name>
<organism evidence="2 3">
    <name type="scientific">Bos mutus</name>
    <name type="common">wild yak</name>
    <dbReference type="NCBI Taxonomy" id="72004"/>
    <lineage>
        <taxon>Eukaryota</taxon>
        <taxon>Metazoa</taxon>
        <taxon>Chordata</taxon>
        <taxon>Craniata</taxon>
        <taxon>Vertebrata</taxon>
        <taxon>Euteleostomi</taxon>
        <taxon>Mammalia</taxon>
        <taxon>Eutheria</taxon>
        <taxon>Laurasiatheria</taxon>
        <taxon>Artiodactyla</taxon>
        <taxon>Ruminantia</taxon>
        <taxon>Pecora</taxon>
        <taxon>Bovidae</taxon>
        <taxon>Bovinae</taxon>
        <taxon>Bos</taxon>
    </lineage>
</organism>
<proteinExistence type="predicted"/>
<evidence type="ECO:0000256" key="1">
    <source>
        <dbReference type="SAM" id="MobiDB-lite"/>
    </source>
</evidence>
<dbReference type="Proteomes" id="UP000322234">
    <property type="component" value="Unassembled WGS sequence"/>
</dbReference>
<comment type="caution">
    <text evidence="2">The sequence shown here is derived from an EMBL/GenBank/DDBJ whole genome shotgun (WGS) entry which is preliminary data.</text>
</comment>
<keyword evidence="3" id="KW-1185">Reference proteome</keyword>
<dbReference type="AlphaFoldDB" id="A0A6B0RMH1"/>
<dbReference type="EMBL" id="VBQZ03000046">
    <property type="protein sequence ID" value="MXQ88523.1"/>
    <property type="molecule type" value="Genomic_DNA"/>
</dbReference>
<evidence type="ECO:0000313" key="2">
    <source>
        <dbReference type="EMBL" id="MXQ88523.1"/>
    </source>
</evidence>
<sequence length="449" mass="48023">MGHSEWRSGDCDRCWTGPPQRQLRTRWSLCSDAGPPQRQLRTRWSLCSDAGPGHPSDSSGRGGLCALMLDRATPATAQDAVVSVLRCWTGTGPPQRQLRTRWSLCSDAGPGHPSDSSGRGGLCALSLQSLLDSDLEQLVLPTAVGPPLLAPRQLVLPTAVGPPLLAPRQLVLPTAVGPPLLAPRQLVLPTAVGPAISCRWLFVGCESVDAAVTPRQEVLRGSHGHTWFQLPFQRMSFFILGGLSVIEARKVERRQTRADETMFVAPRCARTPPHVAVSPVPCGEPIRRARTLRNGGTRGSGQKGGEGKRTKLGKGRREEHISSPQADTQGQEHVGCCCAASGHVPIRENGVSPAKQRACGCPRGRPAQLPVSGLTADVTDPSQKALPCEAAPLRSASYRSTETSVRFAKSPFELSVNQCQEGIQGLELNTTLLPGGHEKEKLLDALCLD</sequence>
<gene>
    <name evidence="2" type="ORF">E5288_WYG006724</name>
</gene>